<dbReference type="SMART" id="SM00482">
    <property type="entry name" value="POLAc"/>
    <property type="match status" value="1"/>
</dbReference>
<dbReference type="EMBL" id="VHQG01000002">
    <property type="protein sequence ID" value="TPW76128.1"/>
    <property type="molecule type" value="Genomic_DNA"/>
</dbReference>
<dbReference type="NCBIfam" id="NF011538">
    <property type="entry name" value="PRK14975.1-1"/>
    <property type="match status" value="1"/>
</dbReference>
<keyword evidence="6" id="KW-0269">Exonuclease</keyword>
<name>A0A506Y527_9MICO</name>
<dbReference type="Proteomes" id="UP000316252">
    <property type="component" value="Unassembled WGS sequence"/>
</dbReference>
<keyword evidence="6" id="KW-0378">Hydrolase</keyword>
<evidence type="ECO:0000259" key="5">
    <source>
        <dbReference type="SMART" id="SM00482"/>
    </source>
</evidence>
<evidence type="ECO:0000256" key="3">
    <source>
        <dbReference type="ARBA" id="ARBA00049244"/>
    </source>
</evidence>
<evidence type="ECO:0000313" key="7">
    <source>
        <dbReference type="Proteomes" id="UP000316252"/>
    </source>
</evidence>
<keyword evidence="6" id="KW-0540">Nuclease</keyword>
<dbReference type="Gene3D" id="3.30.70.370">
    <property type="match status" value="1"/>
</dbReference>
<dbReference type="PANTHER" id="PTHR10133">
    <property type="entry name" value="DNA POLYMERASE I"/>
    <property type="match status" value="1"/>
</dbReference>
<evidence type="ECO:0000313" key="6">
    <source>
        <dbReference type="EMBL" id="TPW76128.1"/>
    </source>
</evidence>
<protein>
    <recommendedName>
        <fullName evidence="1">DNA-directed DNA polymerase</fullName>
        <ecNumber evidence="1">2.7.7.7</ecNumber>
    </recommendedName>
</protein>
<dbReference type="GO" id="GO:0003677">
    <property type="term" value="F:DNA binding"/>
    <property type="evidence" value="ECO:0007669"/>
    <property type="project" value="InterPro"/>
</dbReference>
<dbReference type="GO" id="GO:0006261">
    <property type="term" value="P:DNA-templated DNA replication"/>
    <property type="evidence" value="ECO:0007669"/>
    <property type="project" value="InterPro"/>
</dbReference>
<dbReference type="GO" id="GO:0006302">
    <property type="term" value="P:double-strand break repair"/>
    <property type="evidence" value="ECO:0007669"/>
    <property type="project" value="TreeGrafter"/>
</dbReference>
<feature type="region of interest" description="Disordered" evidence="4">
    <location>
        <begin position="412"/>
        <end position="436"/>
    </location>
</feature>
<keyword evidence="2" id="KW-0235">DNA replication</keyword>
<evidence type="ECO:0000256" key="4">
    <source>
        <dbReference type="SAM" id="MobiDB-lite"/>
    </source>
</evidence>
<evidence type="ECO:0000256" key="1">
    <source>
        <dbReference type="ARBA" id="ARBA00012417"/>
    </source>
</evidence>
<comment type="catalytic activity">
    <reaction evidence="3">
        <text>DNA(n) + a 2'-deoxyribonucleoside 5'-triphosphate = DNA(n+1) + diphosphate</text>
        <dbReference type="Rhea" id="RHEA:22508"/>
        <dbReference type="Rhea" id="RHEA-COMP:17339"/>
        <dbReference type="Rhea" id="RHEA-COMP:17340"/>
        <dbReference type="ChEBI" id="CHEBI:33019"/>
        <dbReference type="ChEBI" id="CHEBI:61560"/>
        <dbReference type="ChEBI" id="CHEBI:173112"/>
        <dbReference type="EC" id="2.7.7.7"/>
    </reaction>
</comment>
<dbReference type="Gene3D" id="1.10.150.20">
    <property type="entry name" value="5' to 3' exonuclease, C-terminal subdomain"/>
    <property type="match status" value="1"/>
</dbReference>
<dbReference type="OrthoDB" id="4414061at2"/>
<dbReference type="CDD" id="cd06444">
    <property type="entry name" value="DNA_pol_A"/>
    <property type="match status" value="1"/>
</dbReference>
<dbReference type="InterPro" id="IPR001098">
    <property type="entry name" value="DNA-dir_DNA_pol_A_palm_dom"/>
</dbReference>
<reference evidence="6 7" key="1">
    <citation type="submission" date="2019-06" db="EMBL/GenBank/DDBJ databases">
        <authorList>
            <person name="Li F."/>
        </authorList>
    </citation>
    <scope>NUCLEOTIDE SEQUENCE [LARGE SCALE GENOMIC DNA]</scope>
    <source>
        <strain evidence="6 7">10F1D-1</strain>
    </source>
</reference>
<dbReference type="Pfam" id="PF00476">
    <property type="entry name" value="DNA_pol_A"/>
    <property type="match status" value="1"/>
</dbReference>
<accession>A0A506Y527</accession>
<dbReference type="PANTHER" id="PTHR10133:SF27">
    <property type="entry name" value="DNA POLYMERASE NU"/>
    <property type="match status" value="1"/>
</dbReference>
<dbReference type="InterPro" id="IPR002298">
    <property type="entry name" value="DNA_polymerase_A"/>
</dbReference>
<comment type="caution">
    <text evidence="6">The sequence shown here is derived from an EMBL/GenBank/DDBJ whole genome shotgun (WGS) entry which is preliminary data.</text>
</comment>
<dbReference type="GO" id="GO:0003887">
    <property type="term" value="F:DNA-directed DNA polymerase activity"/>
    <property type="evidence" value="ECO:0007669"/>
    <property type="project" value="UniProtKB-EC"/>
</dbReference>
<sequence>MPVVLDRKGDSVVARDLDDGGVEVAILEIPSETLPAYVAERDAAEHPRWVWSDTAEWYPRLLLAGVRVERAADLRLCRRILRSAEATSSTPLAGLPRDGWDAAAAAPVVEPGAALFDLTERVERGPAHEEYLRQADAVARSREPGVLALLLAAESVGALTAAEMSHAGLPWSARRHDEILTGLLGARPVAGRPERMEALVVRLRELLDAPELDPDSPERLLRALQNAGLPARSTRSWELKELRHPAIAPLLEYKKLARVLTANGWNWVDSWVREGRFRPVYVVGGVVTGRWASDGGGALQLPHQVRGAVVADPGWKLVVADAAQLEPRVLAAMSGDAAMARAGRAQDLYEGIVESGAVADRNEAKYGMLGAIYGGTTGVSGRVLPRMRRVFPDAMRLVEEAARAGERGERVRTWLGRTSPSRGGEGYDETLSSEARDRARSDARSWGRFTRNFVVQGTAAEWAMCWMGSLRRRLWELGEGAQSAARHPFDRRPHLAFFLHDEVMVHTPAEFADQVEQEVRAAAADAGRMLFPSAPVEFALTVAQVDSYDRAK</sequence>
<dbReference type="EC" id="2.7.7.7" evidence="1"/>
<keyword evidence="7" id="KW-1185">Reference proteome</keyword>
<evidence type="ECO:0000256" key="2">
    <source>
        <dbReference type="ARBA" id="ARBA00022705"/>
    </source>
</evidence>
<feature type="domain" description="DNA-directed DNA polymerase family A palm" evidence="5">
    <location>
        <begin position="302"/>
        <end position="511"/>
    </location>
</feature>
<organism evidence="6 7">
    <name type="scientific">Schumannella soli</name>
    <dbReference type="NCBI Taxonomy" id="2590779"/>
    <lineage>
        <taxon>Bacteria</taxon>
        <taxon>Bacillati</taxon>
        <taxon>Actinomycetota</taxon>
        <taxon>Actinomycetes</taxon>
        <taxon>Micrococcales</taxon>
        <taxon>Microbacteriaceae</taxon>
        <taxon>Schumannella</taxon>
    </lineage>
</organism>
<dbReference type="InterPro" id="IPR043502">
    <property type="entry name" value="DNA/RNA_pol_sf"/>
</dbReference>
<dbReference type="SUPFAM" id="SSF56672">
    <property type="entry name" value="DNA/RNA polymerases"/>
    <property type="match status" value="1"/>
</dbReference>
<dbReference type="RefSeq" id="WP_141163485.1">
    <property type="nucleotide sequence ID" value="NZ_VHQG01000002.1"/>
</dbReference>
<proteinExistence type="predicted"/>
<gene>
    <name evidence="6" type="ORF">FJ657_09955</name>
</gene>
<dbReference type="AlphaFoldDB" id="A0A506Y527"/>
<dbReference type="GO" id="GO:0004527">
    <property type="term" value="F:exonuclease activity"/>
    <property type="evidence" value="ECO:0007669"/>
    <property type="project" value="UniProtKB-KW"/>
</dbReference>